<proteinExistence type="predicted"/>
<name>A0A1X0WF98_9GAMM</name>
<dbReference type="EMBL" id="MRWE01000015">
    <property type="protein sequence ID" value="ORJ25460.1"/>
    <property type="molecule type" value="Genomic_DNA"/>
</dbReference>
<accession>A0A1X0WF98</accession>
<evidence type="ECO:0000313" key="3">
    <source>
        <dbReference type="Proteomes" id="UP000192536"/>
    </source>
</evidence>
<feature type="region of interest" description="Disordered" evidence="1">
    <location>
        <begin position="1"/>
        <end position="53"/>
    </location>
</feature>
<dbReference type="GeneID" id="93565948"/>
<reference evidence="2 3" key="1">
    <citation type="journal article" date="2017" name="Int. J. Syst. Evol. Microbiol.">
        <title>Rouxiella badensis sp. nov. and Rouxiella silvae sp. nov. isolated from peat bog soil in Germany and emendation of the genus description.</title>
        <authorList>
            <person name="Le Fleche-Mateos A."/>
            <person name="Kugler J.H."/>
            <person name="Hansen S.H."/>
            <person name="Syldatk C."/>
            <person name="Hausmann R."/>
            <person name="Lomprez F."/>
            <person name="Vandenbogaert M."/>
            <person name="Manuguerra J.C."/>
            <person name="Grimont P.A."/>
        </authorList>
    </citation>
    <scope>NUCLEOTIDE SEQUENCE [LARGE SCALE GENOMIC DNA]</scope>
    <source>
        <strain evidence="2 3">DSM 100043</strain>
    </source>
</reference>
<dbReference type="AlphaFoldDB" id="A0A1X0WF98"/>
<keyword evidence="3" id="KW-1185">Reference proteome</keyword>
<gene>
    <name evidence="2" type="ORF">BS640_10680</name>
</gene>
<comment type="caution">
    <text evidence="2">The sequence shown here is derived from an EMBL/GenBank/DDBJ whole genome shotgun (WGS) entry which is preliminary data.</text>
</comment>
<feature type="compositionally biased region" description="Basic residues" evidence="1">
    <location>
        <begin position="44"/>
        <end position="53"/>
    </location>
</feature>
<organism evidence="2 3">
    <name type="scientific">Rouxiella badensis</name>
    <dbReference type="NCBI Taxonomy" id="1646377"/>
    <lineage>
        <taxon>Bacteria</taxon>
        <taxon>Pseudomonadati</taxon>
        <taxon>Pseudomonadota</taxon>
        <taxon>Gammaproteobacteria</taxon>
        <taxon>Enterobacterales</taxon>
        <taxon>Yersiniaceae</taxon>
        <taxon>Rouxiella</taxon>
    </lineage>
</organism>
<sequence>MAEHRGGSGTDDHNKTSEAGKKGGKKGAGNFADDREHASEAGKKGGKNSHGGH</sequence>
<feature type="compositionally biased region" description="Basic and acidic residues" evidence="1">
    <location>
        <begin position="1"/>
        <end position="21"/>
    </location>
</feature>
<dbReference type="InterPro" id="IPR019626">
    <property type="entry name" value="Stress-induced_KGG_rpt"/>
</dbReference>
<evidence type="ECO:0000256" key="1">
    <source>
        <dbReference type="SAM" id="MobiDB-lite"/>
    </source>
</evidence>
<dbReference type="RefSeq" id="WP_084912536.1">
    <property type="nucleotide sequence ID" value="NZ_CAUQAZ010000162.1"/>
</dbReference>
<dbReference type="Proteomes" id="UP000192536">
    <property type="component" value="Unassembled WGS sequence"/>
</dbReference>
<protein>
    <submittedName>
        <fullName evidence="2">Stress-induced protein</fullName>
    </submittedName>
</protein>
<evidence type="ECO:0000313" key="2">
    <source>
        <dbReference type="EMBL" id="ORJ25460.1"/>
    </source>
</evidence>
<dbReference type="Pfam" id="PF10685">
    <property type="entry name" value="KGG"/>
    <property type="match status" value="1"/>
</dbReference>
<dbReference type="STRING" id="1646377.BS640_10680"/>
<feature type="compositionally biased region" description="Basic and acidic residues" evidence="1">
    <location>
        <begin position="32"/>
        <end position="43"/>
    </location>
</feature>